<dbReference type="GO" id="GO:0050661">
    <property type="term" value="F:NADP binding"/>
    <property type="evidence" value="ECO:0007669"/>
    <property type="project" value="InterPro"/>
</dbReference>
<dbReference type="GO" id="GO:0016491">
    <property type="term" value="F:oxidoreductase activity"/>
    <property type="evidence" value="ECO:0007669"/>
    <property type="project" value="UniProtKB-KW"/>
</dbReference>
<dbReference type="InterPro" id="IPR051265">
    <property type="entry name" value="HIBADH-related_NP60_sf"/>
</dbReference>
<evidence type="ECO:0000259" key="5">
    <source>
        <dbReference type="Pfam" id="PF14833"/>
    </source>
</evidence>
<dbReference type="PANTHER" id="PTHR43580:SF2">
    <property type="entry name" value="CYTOKINE-LIKE NUCLEAR FACTOR N-PAC"/>
    <property type="match status" value="1"/>
</dbReference>
<dbReference type="GO" id="GO:0051287">
    <property type="term" value="F:NAD binding"/>
    <property type="evidence" value="ECO:0007669"/>
    <property type="project" value="InterPro"/>
</dbReference>
<evidence type="ECO:0000256" key="3">
    <source>
        <dbReference type="PIRSR" id="PIRSR000103-1"/>
    </source>
</evidence>
<reference evidence="6 7" key="1">
    <citation type="journal article" date="2009" name="J. Bacteriol.">
        <title>Genome sequences of three Agrobacterium biovars help elucidate the evolution of multichromosome genomes in bacteria.</title>
        <authorList>
            <person name="Slater S.C."/>
            <person name="Goldman B.S."/>
            <person name="Goodner B."/>
            <person name="Setubal J.C."/>
            <person name="Farrand S.K."/>
            <person name="Nester E.W."/>
            <person name="Burr T.J."/>
            <person name="Banta L."/>
            <person name="Dickerman A.W."/>
            <person name="Paulsen I."/>
            <person name="Otten L."/>
            <person name="Suen G."/>
            <person name="Welch R."/>
            <person name="Almeida N.F."/>
            <person name="Arnold F."/>
            <person name="Burton O.T."/>
            <person name="Du Z."/>
            <person name="Ewing A."/>
            <person name="Godsy E."/>
            <person name="Heisel S."/>
            <person name="Houmiel K.L."/>
            <person name="Jhaveri J."/>
            <person name="Lu J."/>
            <person name="Miller N.M."/>
            <person name="Norton S."/>
            <person name="Chen Q."/>
            <person name="Phoolcharoen W."/>
            <person name="Ohlin V."/>
            <person name="Ondrusek D."/>
            <person name="Pride N."/>
            <person name="Stricklin S.L."/>
            <person name="Sun J."/>
            <person name="Wheeler C."/>
            <person name="Wilson L."/>
            <person name="Zhu H."/>
            <person name="Wood D.W."/>
        </authorList>
    </citation>
    <scope>NUCLEOTIDE SEQUENCE [LARGE SCALE GENOMIC DNA]</scope>
    <source>
        <strain evidence="7">K84 / ATCC BAA-868</strain>
    </source>
</reference>
<dbReference type="eggNOG" id="COG2084">
    <property type="taxonomic scope" value="Bacteria"/>
</dbReference>
<dbReference type="HOGENOM" id="CLU_035117_0_6_5"/>
<gene>
    <name evidence="6" type="ordered locus">Arad_7209</name>
</gene>
<dbReference type="PANTHER" id="PTHR43580">
    <property type="entry name" value="OXIDOREDUCTASE GLYR1-RELATED"/>
    <property type="match status" value="1"/>
</dbReference>
<dbReference type="STRING" id="311403.Arad_7209"/>
<dbReference type="Gene3D" id="1.10.1040.10">
    <property type="entry name" value="N-(1-d-carboxylethyl)-l-norvaline Dehydrogenase, domain 2"/>
    <property type="match status" value="1"/>
</dbReference>
<evidence type="ECO:0000256" key="2">
    <source>
        <dbReference type="ARBA" id="ARBA00023027"/>
    </source>
</evidence>
<keyword evidence="2" id="KW-0520">NAD</keyword>
<feature type="domain" description="3-hydroxyisobutyrate dehydrogenase-like NAD-binding" evidence="5">
    <location>
        <begin position="180"/>
        <end position="300"/>
    </location>
</feature>
<organism evidence="6 7">
    <name type="scientific">Rhizobium rhizogenes (strain K84 / ATCC BAA-868)</name>
    <name type="common">Agrobacterium radiobacter</name>
    <dbReference type="NCBI Taxonomy" id="311403"/>
    <lineage>
        <taxon>Bacteria</taxon>
        <taxon>Pseudomonadati</taxon>
        <taxon>Pseudomonadota</taxon>
        <taxon>Alphaproteobacteria</taxon>
        <taxon>Hyphomicrobiales</taxon>
        <taxon>Rhizobiaceae</taxon>
        <taxon>Rhizobium/Agrobacterium group</taxon>
        <taxon>Rhizobium</taxon>
    </lineage>
</organism>
<evidence type="ECO:0000259" key="4">
    <source>
        <dbReference type="Pfam" id="PF03446"/>
    </source>
</evidence>
<dbReference type="InterPro" id="IPR013328">
    <property type="entry name" value="6PGD_dom2"/>
</dbReference>
<dbReference type="Proteomes" id="UP000001600">
    <property type="component" value="Chromosome 2"/>
</dbReference>
<dbReference type="InterPro" id="IPR008927">
    <property type="entry name" value="6-PGluconate_DH-like_C_sf"/>
</dbReference>
<dbReference type="SUPFAM" id="SSF51735">
    <property type="entry name" value="NAD(P)-binding Rossmann-fold domains"/>
    <property type="match status" value="1"/>
</dbReference>
<dbReference type="AlphaFoldDB" id="B9JM45"/>
<dbReference type="Pfam" id="PF03446">
    <property type="entry name" value="NAD_binding_2"/>
    <property type="match status" value="1"/>
</dbReference>
<sequence>MERPWTVQCFDLSGGIVADKIGLIGLGKIGFPIAENLIRGGLVPAGYRRGDTSSFASIGGTVADSPRSLAEMSDIIICCLPNEAALADVISGARGIATGDCTGRVIVELSTLSTAVKAQQAARIAARGGVMLDGAVSGLPSMVAAREATFLLSGEEDVFLRVRPVLELLTTRLFYLGAFGAALKAKLCANMLVAANLAATAEMLAFAARIGLDQLRLIDALKTSAGTSTQFLARANRMAQGDWHIVMGSTRMLTKDIRLIEEAARAADCPIPLLTGSARFYDAAIAEGYGDLDVASLYAVFAKAAGLRVPDEKKDDPK</sequence>
<name>B9JM45_RHIR8</name>
<dbReference type="InterPro" id="IPR029154">
    <property type="entry name" value="HIBADH-like_NADP-bd"/>
</dbReference>
<dbReference type="KEGG" id="ara:Arad_7209"/>
<feature type="domain" description="6-phosphogluconate dehydrogenase NADP-binding" evidence="4">
    <location>
        <begin position="20"/>
        <end position="177"/>
    </location>
</feature>
<dbReference type="Gene3D" id="3.40.50.720">
    <property type="entry name" value="NAD(P)-binding Rossmann-like Domain"/>
    <property type="match status" value="1"/>
</dbReference>
<dbReference type="EMBL" id="CP000629">
    <property type="protein sequence ID" value="ACM28759.1"/>
    <property type="molecule type" value="Genomic_DNA"/>
</dbReference>
<accession>B9JM45</accession>
<feature type="active site" evidence="3">
    <location>
        <position position="186"/>
    </location>
</feature>
<evidence type="ECO:0000313" key="6">
    <source>
        <dbReference type="EMBL" id="ACM28759.1"/>
    </source>
</evidence>
<dbReference type="PIRSF" id="PIRSF000103">
    <property type="entry name" value="HIBADH"/>
    <property type="match status" value="1"/>
</dbReference>
<dbReference type="Pfam" id="PF14833">
    <property type="entry name" value="NAD_binding_11"/>
    <property type="match status" value="1"/>
</dbReference>
<dbReference type="InterPro" id="IPR006115">
    <property type="entry name" value="6PGDH_NADP-bd"/>
</dbReference>
<protein>
    <submittedName>
        <fullName evidence="6">6-Phosphogluconate dehydrogenase protein</fullName>
    </submittedName>
</protein>
<evidence type="ECO:0000256" key="1">
    <source>
        <dbReference type="ARBA" id="ARBA00023002"/>
    </source>
</evidence>
<dbReference type="InterPro" id="IPR015815">
    <property type="entry name" value="HIBADH-related"/>
</dbReference>
<dbReference type="InterPro" id="IPR036291">
    <property type="entry name" value="NAD(P)-bd_dom_sf"/>
</dbReference>
<proteinExistence type="predicted"/>
<evidence type="ECO:0000313" key="7">
    <source>
        <dbReference type="Proteomes" id="UP000001600"/>
    </source>
</evidence>
<dbReference type="SUPFAM" id="SSF48179">
    <property type="entry name" value="6-phosphogluconate dehydrogenase C-terminal domain-like"/>
    <property type="match status" value="1"/>
</dbReference>
<keyword evidence="1" id="KW-0560">Oxidoreductase</keyword>